<dbReference type="AlphaFoldDB" id="A0A5B8IT27"/>
<protein>
    <recommendedName>
        <fullName evidence="3">Bacterial surface antigen (D15) domain-containing protein</fullName>
    </recommendedName>
</protein>
<dbReference type="Gene3D" id="2.40.160.50">
    <property type="entry name" value="membrane protein fhac: a member of the omp85/tpsb transporter family"/>
    <property type="match status" value="1"/>
</dbReference>
<proteinExistence type="predicted"/>
<keyword evidence="2" id="KW-1185">Reference proteome</keyword>
<dbReference type="EMBL" id="CP042261">
    <property type="protein sequence ID" value="QDY68603.1"/>
    <property type="molecule type" value="Genomic_DNA"/>
</dbReference>
<dbReference type="SUPFAM" id="SSF56925">
    <property type="entry name" value="OMPA-like"/>
    <property type="match status" value="1"/>
</dbReference>
<dbReference type="RefSeq" id="WP_146363392.1">
    <property type="nucleotide sequence ID" value="NZ_CP042261.1"/>
</dbReference>
<dbReference type="KEGG" id="lit:FPZ52_02530"/>
<reference evidence="1 2" key="1">
    <citation type="submission" date="2019-07" db="EMBL/GenBank/DDBJ databases">
        <title>Litoreibacter alkalisoli sp. nov., isolated from saline-alkaline soil.</title>
        <authorList>
            <person name="Wang S."/>
            <person name="Xu L."/>
            <person name="Xing Y.-T."/>
            <person name="Sun J.-Q."/>
        </authorList>
    </citation>
    <scope>NUCLEOTIDE SEQUENCE [LARGE SCALE GENOMIC DNA]</scope>
    <source>
        <strain evidence="1 2">LN3S51</strain>
    </source>
</reference>
<dbReference type="Proteomes" id="UP000318483">
    <property type="component" value="Chromosome"/>
</dbReference>
<gene>
    <name evidence="1" type="ORF">FPZ52_02530</name>
</gene>
<accession>A0A5B8IT27</accession>
<name>A0A5B8IT27_9RHOB</name>
<evidence type="ECO:0000313" key="2">
    <source>
        <dbReference type="Proteomes" id="UP000318483"/>
    </source>
</evidence>
<organism evidence="1 2">
    <name type="scientific">Qingshengfaniella alkalisoli</name>
    <dbReference type="NCBI Taxonomy" id="2599296"/>
    <lineage>
        <taxon>Bacteria</taxon>
        <taxon>Pseudomonadati</taxon>
        <taxon>Pseudomonadota</taxon>
        <taxon>Alphaproteobacteria</taxon>
        <taxon>Rhodobacterales</taxon>
        <taxon>Paracoccaceae</taxon>
        <taxon>Qingshengfaniella</taxon>
    </lineage>
</organism>
<sequence>MRPIPKALTIVSRVLILGVAILLPVAAIAQEHGWKDLLIDEQDGHLDMSNLLARGGFIPMPIIITEPAVDGGFGLSAYFVGNPEPGSGLPPTRTIAGGAVTGNGSSGGGFMRSGALGGGKFLYSFAAGAGLSVMDFYPGNRDFALTYNNDIRFVALRARYKFGDSGFSAGPSFRYRSNDVRADAGDRFPGIEDVLGREIVLPSLGLEAHFDNRDNPITPTDGFNVVAEAQSYDGAWGSDRDFSSASLFGAWFGTQADWTLGIMGNAAVTSGDAPFFMEPDINIRGLARNRYRGERALSTELEIRKQVTPRWAVLGFAGYGETFGGGDSDSDAKTYGGGVRYRIARKIGLDVGLDYARGPEQDVFYIQFGHAWGRQMD</sequence>
<evidence type="ECO:0008006" key="3">
    <source>
        <dbReference type="Google" id="ProtNLM"/>
    </source>
</evidence>
<dbReference type="InterPro" id="IPR011250">
    <property type="entry name" value="OMP/PagP_B-barrel"/>
</dbReference>
<dbReference type="OrthoDB" id="5523607at2"/>
<evidence type="ECO:0000313" key="1">
    <source>
        <dbReference type="EMBL" id="QDY68603.1"/>
    </source>
</evidence>